<gene>
    <name evidence="3" type="ORF">GCM10011519_19690</name>
</gene>
<dbReference type="RefSeq" id="WP_188779616.1">
    <property type="nucleotide sequence ID" value="NZ_BMKQ01000001.1"/>
</dbReference>
<dbReference type="NCBIfam" id="TIGR03083">
    <property type="entry name" value="maleylpyruvate isomerase family mycothiol-dependent enzyme"/>
    <property type="match status" value="1"/>
</dbReference>
<accession>A0A917BJT9</accession>
<dbReference type="Gene3D" id="1.20.120.450">
    <property type="entry name" value="dinb family like domain"/>
    <property type="match status" value="1"/>
</dbReference>
<sequence length="270" mass="28719">MGDQLSDLLDLGEQAVGDLVSFVRSLEESQGDLPTDLAGWSVRDVVAHTAHLEAVLAGAPEETVEVPEDLEHVRGTMGTYTEQGVIARRDRSLASLADEIEDATARRTSALRADPPDLSSPAPGGFGALGWTWQVLLGNRPLDVWVHEQDLRHAVGRSVNLDCAASRHVVATFTGSFGLVVAKRAKARPGQVVALEITDDPERVVVTVDENGRGVAATVDTEPDVTLRMDTETYVLLSAGRRDPAALDVEVSGDDSGLAERILGAMALTP</sequence>
<dbReference type="AlphaFoldDB" id="A0A917BJT9"/>
<keyword evidence="4" id="KW-1185">Reference proteome</keyword>
<name>A0A917BJT9_9ACTN</name>
<protein>
    <recommendedName>
        <fullName evidence="5">Maleylpyruvate isomerase family mycothiol-dependent enzyme</fullName>
    </recommendedName>
</protein>
<dbReference type="InterPro" id="IPR017517">
    <property type="entry name" value="Maleyloyr_isom"/>
</dbReference>
<proteinExistence type="predicted"/>
<dbReference type="InterPro" id="IPR010872">
    <property type="entry name" value="MDMPI_C-term_domain"/>
</dbReference>
<dbReference type="SUPFAM" id="SSF109854">
    <property type="entry name" value="DinB/YfiT-like putative metalloenzymes"/>
    <property type="match status" value="1"/>
</dbReference>
<dbReference type="EMBL" id="BMKQ01000001">
    <property type="protein sequence ID" value="GGF45884.1"/>
    <property type="molecule type" value="Genomic_DNA"/>
</dbReference>
<evidence type="ECO:0008006" key="5">
    <source>
        <dbReference type="Google" id="ProtNLM"/>
    </source>
</evidence>
<dbReference type="GO" id="GO:0046872">
    <property type="term" value="F:metal ion binding"/>
    <property type="evidence" value="ECO:0007669"/>
    <property type="project" value="InterPro"/>
</dbReference>
<evidence type="ECO:0000313" key="3">
    <source>
        <dbReference type="EMBL" id="GGF45884.1"/>
    </source>
</evidence>
<dbReference type="Pfam" id="PF11716">
    <property type="entry name" value="MDMPI_N"/>
    <property type="match status" value="1"/>
</dbReference>
<dbReference type="InterPro" id="IPR034660">
    <property type="entry name" value="DinB/YfiT-like"/>
</dbReference>
<comment type="caution">
    <text evidence="3">The sequence shown here is derived from an EMBL/GenBank/DDBJ whole genome shotgun (WGS) entry which is preliminary data.</text>
</comment>
<reference evidence="3" key="2">
    <citation type="submission" date="2020-09" db="EMBL/GenBank/DDBJ databases">
        <authorList>
            <person name="Sun Q."/>
            <person name="Zhou Y."/>
        </authorList>
    </citation>
    <scope>NUCLEOTIDE SEQUENCE</scope>
    <source>
        <strain evidence="3">CGMCC 1.16067</strain>
    </source>
</reference>
<dbReference type="InterPro" id="IPR024344">
    <property type="entry name" value="MDMPI_metal-binding"/>
</dbReference>
<dbReference type="Pfam" id="PF07398">
    <property type="entry name" value="MDMPI_C"/>
    <property type="match status" value="1"/>
</dbReference>
<organism evidence="3 4">
    <name type="scientific">Marmoricola endophyticus</name>
    <dbReference type="NCBI Taxonomy" id="2040280"/>
    <lineage>
        <taxon>Bacteria</taxon>
        <taxon>Bacillati</taxon>
        <taxon>Actinomycetota</taxon>
        <taxon>Actinomycetes</taxon>
        <taxon>Propionibacteriales</taxon>
        <taxon>Nocardioidaceae</taxon>
        <taxon>Marmoricola</taxon>
    </lineage>
</organism>
<evidence type="ECO:0000259" key="1">
    <source>
        <dbReference type="Pfam" id="PF07398"/>
    </source>
</evidence>
<evidence type="ECO:0000259" key="2">
    <source>
        <dbReference type="Pfam" id="PF11716"/>
    </source>
</evidence>
<feature type="domain" description="Mycothiol-dependent maleylpyruvate isomerase metal-binding" evidence="2">
    <location>
        <begin position="14"/>
        <end position="152"/>
    </location>
</feature>
<dbReference type="InterPro" id="IPR036527">
    <property type="entry name" value="SCP2_sterol-bd_dom_sf"/>
</dbReference>
<reference evidence="3" key="1">
    <citation type="journal article" date="2014" name="Int. J. Syst. Evol. Microbiol.">
        <title>Complete genome sequence of Corynebacterium casei LMG S-19264T (=DSM 44701T), isolated from a smear-ripened cheese.</title>
        <authorList>
            <consortium name="US DOE Joint Genome Institute (JGI-PGF)"/>
            <person name="Walter F."/>
            <person name="Albersmeier A."/>
            <person name="Kalinowski J."/>
            <person name="Ruckert C."/>
        </authorList>
    </citation>
    <scope>NUCLEOTIDE SEQUENCE</scope>
    <source>
        <strain evidence="3">CGMCC 1.16067</strain>
    </source>
</reference>
<dbReference type="Proteomes" id="UP000649179">
    <property type="component" value="Unassembled WGS sequence"/>
</dbReference>
<dbReference type="SUPFAM" id="SSF55718">
    <property type="entry name" value="SCP-like"/>
    <property type="match status" value="1"/>
</dbReference>
<evidence type="ECO:0000313" key="4">
    <source>
        <dbReference type="Proteomes" id="UP000649179"/>
    </source>
</evidence>
<feature type="domain" description="MDMPI C-terminal" evidence="1">
    <location>
        <begin position="180"/>
        <end position="256"/>
    </location>
</feature>